<dbReference type="Gene3D" id="3.90.1150.10">
    <property type="entry name" value="Aspartate Aminotransferase, domain 1"/>
    <property type="match status" value="1"/>
</dbReference>
<gene>
    <name evidence="6" type="ORF">CDV25_01355</name>
</gene>
<organism evidence="6 7">
    <name type="scientific">Helicobacter apodemus</name>
    <dbReference type="NCBI Taxonomy" id="135569"/>
    <lineage>
        <taxon>Bacteria</taxon>
        <taxon>Pseudomonadati</taxon>
        <taxon>Campylobacterota</taxon>
        <taxon>Epsilonproteobacteria</taxon>
        <taxon>Campylobacterales</taxon>
        <taxon>Helicobacteraceae</taxon>
        <taxon>Helicobacter</taxon>
    </lineage>
</organism>
<dbReference type="PIRSF" id="PIRSF000390">
    <property type="entry name" value="PLP_StrS"/>
    <property type="match status" value="1"/>
</dbReference>
<evidence type="ECO:0000256" key="5">
    <source>
        <dbReference type="RuleBase" id="RU004508"/>
    </source>
</evidence>
<dbReference type="InterPro" id="IPR000653">
    <property type="entry name" value="DegT/StrS_aminotransferase"/>
</dbReference>
<dbReference type="Proteomes" id="UP000244890">
    <property type="component" value="Chromosome"/>
</dbReference>
<dbReference type="InterPro" id="IPR015424">
    <property type="entry name" value="PyrdxlP-dep_Trfase"/>
</dbReference>
<dbReference type="OrthoDB" id="9766188at2"/>
<keyword evidence="1 4" id="KW-0663">Pyridoxal phosphate</keyword>
<reference evidence="6 7" key="1">
    <citation type="submission" date="2017-06" db="EMBL/GenBank/DDBJ databases">
        <title>Complete genome of Helicobacter apodemus.</title>
        <authorList>
            <person name="Cho S."/>
        </authorList>
    </citation>
    <scope>NUCLEOTIDE SEQUENCE [LARGE SCALE GENOMIC DNA]</scope>
    <source>
        <strain evidence="7">SNUVETPUB-15-01</strain>
    </source>
</reference>
<dbReference type="GO" id="GO:0008483">
    <property type="term" value="F:transaminase activity"/>
    <property type="evidence" value="ECO:0007669"/>
    <property type="project" value="TreeGrafter"/>
</dbReference>
<protein>
    <submittedName>
        <fullName evidence="6">Erythromycin biosynthesis sensory transduction protein eryC1</fullName>
    </submittedName>
</protein>
<dbReference type="Pfam" id="PF01041">
    <property type="entry name" value="DegT_DnrJ_EryC1"/>
    <property type="match status" value="1"/>
</dbReference>
<evidence type="ECO:0000256" key="1">
    <source>
        <dbReference type="ARBA" id="ARBA00022898"/>
    </source>
</evidence>
<dbReference type="SUPFAM" id="SSF53383">
    <property type="entry name" value="PLP-dependent transferases"/>
    <property type="match status" value="1"/>
</dbReference>
<accession>A0A2U8FBM9</accession>
<dbReference type="PANTHER" id="PTHR30244:SF36">
    <property type="entry name" value="3-OXO-GLUCOSE-6-PHOSPHATE:GLUTAMATE AMINOTRANSFERASE"/>
    <property type="match status" value="1"/>
</dbReference>
<dbReference type="GO" id="GO:0030170">
    <property type="term" value="F:pyridoxal phosphate binding"/>
    <property type="evidence" value="ECO:0007669"/>
    <property type="project" value="TreeGrafter"/>
</dbReference>
<name>A0A2U8FBM9_9HELI</name>
<evidence type="ECO:0000313" key="7">
    <source>
        <dbReference type="Proteomes" id="UP000244890"/>
    </source>
</evidence>
<dbReference type="AlphaFoldDB" id="A0A2U8FBM9"/>
<dbReference type="InterPro" id="IPR015421">
    <property type="entry name" value="PyrdxlP-dep_Trfase_major"/>
</dbReference>
<sequence length="367" mass="40698">MVVKFLDLKKQYLSIKQEIDSAIFRVIQNSAFIGGDEVLCFEKEFAEFLGEGVKTLGVGNGTDALEIAIESLNLPQGGEVLIPANTFVATAEAVVRNGLKVVFVDCGRDYTLDIGDLESKITPASVAIIAVHLYGQSAKLNEILNLAKKYHLKVIEDCAQSHGATYNGRRVGTFGDVGAFSFYPGKNLGAFGDGGMIVSRDFDCLQRCREIAHHGGLSKYEHRIIGRNSRLDGMQAAILRVKLKYLESWNARRREIAGLYLEGLGDMLDIALPEVKENCICVWHLFVIRTLKRQTLMEVLRKNGIEYGLHYPLSLPNTPAYAPFVKGIECKNATCWEDEILSLPMGEHLEDKEVQKVIEVLKDTLCG</sequence>
<dbReference type="InterPro" id="IPR015422">
    <property type="entry name" value="PyrdxlP-dep_Trfase_small"/>
</dbReference>
<dbReference type="CDD" id="cd00616">
    <property type="entry name" value="AHBA_syn"/>
    <property type="match status" value="1"/>
</dbReference>
<dbReference type="EMBL" id="CP021886">
    <property type="protein sequence ID" value="AWI33554.1"/>
    <property type="molecule type" value="Genomic_DNA"/>
</dbReference>
<feature type="modified residue" description="N6-(pyridoxal phosphate)lysine" evidence="4">
    <location>
        <position position="186"/>
    </location>
</feature>
<proteinExistence type="inferred from homology"/>
<comment type="similarity">
    <text evidence="2 5">Belongs to the DegT/DnrJ/EryC1 family.</text>
</comment>
<evidence type="ECO:0000256" key="4">
    <source>
        <dbReference type="PIRSR" id="PIRSR000390-2"/>
    </source>
</evidence>
<dbReference type="RefSeq" id="WP_108910450.1">
    <property type="nucleotide sequence ID" value="NZ_CP021886.1"/>
</dbReference>
<evidence type="ECO:0000256" key="3">
    <source>
        <dbReference type="PIRSR" id="PIRSR000390-1"/>
    </source>
</evidence>
<dbReference type="PANTHER" id="PTHR30244">
    <property type="entry name" value="TRANSAMINASE"/>
    <property type="match status" value="1"/>
</dbReference>
<feature type="active site" description="Proton acceptor" evidence="3">
    <location>
        <position position="186"/>
    </location>
</feature>
<dbReference type="KEGG" id="had:CDV25_01355"/>
<evidence type="ECO:0000313" key="6">
    <source>
        <dbReference type="EMBL" id="AWI33554.1"/>
    </source>
</evidence>
<evidence type="ECO:0000256" key="2">
    <source>
        <dbReference type="ARBA" id="ARBA00037999"/>
    </source>
</evidence>
<dbReference type="GO" id="GO:0000271">
    <property type="term" value="P:polysaccharide biosynthetic process"/>
    <property type="evidence" value="ECO:0007669"/>
    <property type="project" value="TreeGrafter"/>
</dbReference>
<dbReference type="Gene3D" id="3.40.640.10">
    <property type="entry name" value="Type I PLP-dependent aspartate aminotransferase-like (Major domain)"/>
    <property type="match status" value="1"/>
</dbReference>